<dbReference type="RefSeq" id="WP_189062062.1">
    <property type="nucleotide sequence ID" value="NZ_BMMK01000062.1"/>
</dbReference>
<dbReference type="Gene3D" id="1.10.260.40">
    <property type="entry name" value="lambda repressor-like DNA-binding domains"/>
    <property type="match status" value="1"/>
</dbReference>
<protein>
    <submittedName>
        <fullName evidence="3">Transcriptional regulator</fullName>
    </submittedName>
</protein>
<evidence type="ECO:0000259" key="2">
    <source>
        <dbReference type="PROSITE" id="PS50943"/>
    </source>
</evidence>
<name>A0A8J3CEL5_9PSEU</name>
<keyword evidence="1" id="KW-0175">Coiled coil</keyword>
<dbReference type="SUPFAM" id="SSF47413">
    <property type="entry name" value="lambda repressor-like DNA-binding domains"/>
    <property type="match status" value="1"/>
</dbReference>
<dbReference type="EMBL" id="BMMK01000062">
    <property type="protein sequence ID" value="GGM83581.1"/>
    <property type="molecule type" value="Genomic_DNA"/>
</dbReference>
<dbReference type="GO" id="GO:0003677">
    <property type="term" value="F:DNA binding"/>
    <property type="evidence" value="ECO:0007669"/>
    <property type="project" value="InterPro"/>
</dbReference>
<dbReference type="InterPro" id="IPR043917">
    <property type="entry name" value="DUF5753"/>
</dbReference>
<dbReference type="Pfam" id="PF13560">
    <property type="entry name" value="HTH_31"/>
    <property type="match status" value="1"/>
</dbReference>
<accession>A0A8J3CEL5</accession>
<evidence type="ECO:0000313" key="3">
    <source>
        <dbReference type="EMBL" id="GGM83581.1"/>
    </source>
</evidence>
<dbReference type="PROSITE" id="PS50943">
    <property type="entry name" value="HTH_CROC1"/>
    <property type="match status" value="1"/>
</dbReference>
<dbReference type="Proteomes" id="UP000637578">
    <property type="component" value="Unassembled WGS sequence"/>
</dbReference>
<feature type="domain" description="HTH cro/C1-type" evidence="2">
    <location>
        <begin position="17"/>
        <end position="71"/>
    </location>
</feature>
<dbReference type="InterPro" id="IPR001387">
    <property type="entry name" value="Cro/C1-type_HTH"/>
</dbReference>
<dbReference type="SMART" id="SM00530">
    <property type="entry name" value="HTH_XRE"/>
    <property type="match status" value="1"/>
</dbReference>
<feature type="coiled-coil region" evidence="1">
    <location>
        <begin position="10"/>
        <end position="37"/>
    </location>
</feature>
<dbReference type="Pfam" id="PF19054">
    <property type="entry name" value="DUF5753"/>
    <property type="match status" value="1"/>
</dbReference>
<sequence length="288" mass="32213">MGQARQTMERRQLGLTLQRLRDQAAKSQQEAADAIGKVRSRIVQLENGTGTVSPDDLDCLLDFYGVTGAERETVLALGMEARKRQKRRTYTDFLPGAFQRLADLEDAAREIWSYDVRIIPGPLQSPNYVRETIESGDGIWWSASEGERESRQAFRLERQRRILQADPPKKLHFILTEDALLTNDRNAGVMREQLTHLVDLVEHHPNLTIQVLELGVAGNPAPNGALLVLEFGSSAPRVGVAPVVYGPSTYFYGEADTTALLRAFQKISELAMGPADSARFIRRKLEEN</sequence>
<keyword evidence="4" id="KW-1185">Reference proteome</keyword>
<dbReference type="CDD" id="cd00093">
    <property type="entry name" value="HTH_XRE"/>
    <property type="match status" value="1"/>
</dbReference>
<gene>
    <name evidence="3" type="ORF">GCM10012275_62740</name>
</gene>
<reference evidence="3" key="1">
    <citation type="journal article" date="2014" name="Int. J. Syst. Evol. Microbiol.">
        <title>Complete genome sequence of Corynebacterium casei LMG S-19264T (=DSM 44701T), isolated from a smear-ripened cheese.</title>
        <authorList>
            <consortium name="US DOE Joint Genome Institute (JGI-PGF)"/>
            <person name="Walter F."/>
            <person name="Albersmeier A."/>
            <person name="Kalinowski J."/>
            <person name="Ruckert C."/>
        </authorList>
    </citation>
    <scope>NUCLEOTIDE SEQUENCE</scope>
    <source>
        <strain evidence="3">CGMCC 4.5737</strain>
    </source>
</reference>
<reference evidence="3" key="2">
    <citation type="submission" date="2020-09" db="EMBL/GenBank/DDBJ databases">
        <authorList>
            <person name="Sun Q."/>
            <person name="Zhou Y."/>
        </authorList>
    </citation>
    <scope>NUCLEOTIDE SEQUENCE</scope>
    <source>
        <strain evidence="3">CGMCC 4.5737</strain>
    </source>
</reference>
<comment type="caution">
    <text evidence="3">The sequence shown here is derived from an EMBL/GenBank/DDBJ whole genome shotgun (WGS) entry which is preliminary data.</text>
</comment>
<evidence type="ECO:0000313" key="4">
    <source>
        <dbReference type="Proteomes" id="UP000637578"/>
    </source>
</evidence>
<dbReference type="AlphaFoldDB" id="A0A8J3CEL5"/>
<proteinExistence type="predicted"/>
<dbReference type="InterPro" id="IPR010982">
    <property type="entry name" value="Lambda_DNA-bd_dom_sf"/>
</dbReference>
<organism evidence="3 4">
    <name type="scientific">Longimycelium tulufanense</name>
    <dbReference type="NCBI Taxonomy" id="907463"/>
    <lineage>
        <taxon>Bacteria</taxon>
        <taxon>Bacillati</taxon>
        <taxon>Actinomycetota</taxon>
        <taxon>Actinomycetes</taxon>
        <taxon>Pseudonocardiales</taxon>
        <taxon>Pseudonocardiaceae</taxon>
        <taxon>Longimycelium</taxon>
    </lineage>
</organism>
<evidence type="ECO:0000256" key="1">
    <source>
        <dbReference type="SAM" id="Coils"/>
    </source>
</evidence>